<dbReference type="PROSITE" id="PS00107">
    <property type="entry name" value="PROTEIN_KINASE_ATP"/>
    <property type="match status" value="1"/>
</dbReference>
<dbReference type="RefSeq" id="WP_144586862.1">
    <property type="nucleotide sequence ID" value="NZ_VJWX01000058.1"/>
</dbReference>
<dbReference type="PROSITE" id="PS00108">
    <property type="entry name" value="PROTEIN_KINASE_ST"/>
    <property type="match status" value="1"/>
</dbReference>
<dbReference type="GO" id="GO:0005524">
    <property type="term" value="F:ATP binding"/>
    <property type="evidence" value="ECO:0007669"/>
    <property type="project" value="UniProtKB-UniRule"/>
</dbReference>
<dbReference type="Gene3D" id="1.10.510.10">
    <property type="entry name" value="Transferase(Phosphotransferase) domain 1"/>
    <property type="match status" value="1"/>
</dbReference>
<dbReference type="Gene3D" id="3.30.200.20">
    <property type="entry name" value="Phosphorylase Kinase, domain 1"/>
    <property type="match status" value="1"/>
</dbReference>
<dbReference type="PANTHER" id="PTHR43289">
    <property type="entry name" value="MITOGEN-ACTIVATED PROTEIN KINASE KINASE KINASE 20-RELATED"/>
    <property type="match status" value="1"/>
</dbReference>
<dbReference type="AlphaFoldDB" id="A0A558D4B3"/>
<dbReference type="GO" id="GO:0004674">
    <property type="term" value="F:protein serine/threonine kinase activity"/>
    <property type="evidence" value="ECO:0007669"/>
    <property type="project" value="UniProtKB-KW"/>
</dbReference>
<keyword evidence="4 7" id="KW-0547">Nucleotide-binding</keyword>
<dbReference type="InterPro" id="IPR000719">
    <property type="entry name" value="Prot_kinase_dom"/>
</dbReference>
<feature type="domain" description="Protein kinase" evidence="8">
    <location>
        <begin position="16"/>
        <end position="291"/>
    </location>
</feature>
<name>A0A558D4B3_9PSEU</name>
<evidence type="ECO:0000256" key="3">
    <source>
        <dbReference type="ARBA" id="ARBA00022679"/>
    </source>
</evidence>
<keyword evidence="5 9" id="KW-0418">Kinase</keyword>
<keyword evidence="2 9" id="KW-0723">Serine/threonine-protein kinase</keyword>
<dbReference type="Proteomes" id="UP000320011">
    <property type="component" value="Unassembled WGS sequence"/>
</dbReference>
<keyword evidence="3" id="KW-0808">Transferase</keyword>
<dbReference type="CDD" id="cd14014">
    <property type="entry name" value="STKc_PknB_like"/>
    <property type="match status" value="1"/>
</dbReference>
<evidence type="ECO:0000259" key="8">
    <source>
        <dbReference type="PROSITE" id="PS50011"/>
    </source>
</evidence>
<accession>A0A558D4B3</accession>
<dbReference type="OrthoDB" id="9762169at2"/>
<evidence type="ECO:0000313" key="9">
    <source>
        <dbReference type="EMBL" id="TVT55841.1"/>
    </source>
</evidence>
<keyword evidence="6 7" id="KW-0067">ATP-binding</keyword>
<dbReference type="SUPFAM" id="SSF56112">
    <property type="entry name" value="Protein kinase-like (PK-like)"/>
    <property type="match status" value="1"/>
</dbReference>
<evidence type="ECO:0000256" key="1">
    <source>
        <dbReference type="ARBA" id="ARBA00012513"/>
    </source>
</evidence>
<proteinExistence type="predicted"/>
<dbReference type="SMART" id="SM00220">
    <property type="entry name" value="S_TKc"/>
    <property type="match status" value="1"/>
</dbReference>
<keyword evidence="10" id="KW-1185">Reference proteome</keyword>
<evidence type="ECO:0000256" key="7">
    <source>
        <dbReference type="PROSITE-ProRule" id="PRU10141"/>
    </source>
</evidence>
<reference evidence="9 10" key="1">
    <citation type="submission" date="2019-07" db="EMBL/GenBank/DDBJ databases">
        <authorList>
            <person name="Duangmal K."/>
            <person name="Teo W.F.A."/>
        </authorList>
    </citation>
    <scope>NUCLEOTIDE SEQUENCE [LARGE SCALE GENOMIC DNA]</scope>
    <source>
        <strain evidence="9 10">TBRC 6029</strain>
    </source>
</reference>
<dbReference type="InterPro" id="IPR011009">
    <property type="entry name" value="Kinase-like_dom_sf"/>
</dbReference>
<dbReference type="EC" id="2.7.11.1" evidence="1"/>
<evidence type="ECO:0000313" key="10">
    <source>
        <dbReference type="Proteomes" id="UP000320011"/>
    </source>
</evidence>
<reference evidence="9 10" key="2">
    <citation type="submission" date="2019-08" db="EMBL/GenBank/DDBJ databases">
        <title>Amycolatopsis acidicola sp. nov., isolated from peat swamp forest soil.</title>
        <authorList>
            <person name="Srisuk N."/>
        </authorList>
    </citation>
    <scope>NUCLEOTIDE SEQUENCE [LARGE SCALE GENOMIC DNA]</scope>
    <source>
        <strain evidence="9 10">TBRC 6029</strain>
    </source>
</reference>
<dbReference type="EMBL" id="VJWX01000058">
    <property type="protein sequence ID" value="TVT55841.1"/>
    <property type="molecule type" value="Genomic_DNA"/>
</dbReference>
<dbReference type="InterPro" id="IPR017441">
    <property type="entry name" value="Protein_kinase_ATP_BS"/>
</dbReference>
<evidence type="ECO:0000256" key="4">
    <source>
        <dbReference type="ARBA" id="ARBA00022741"/>
    </source>
</evidence>
<gene>
    <name evidence="9" type="ORF">FNH05_08980</name>
</gene>
<evidence type="ECO:0000256" key="5">
    <source>
        <dbReference type="ARBA" id="ARBA00022777"/>
    </source>
</evidence>
<evidence type="ECO:0000256" key="2">
    <source>
        <dbReference type="ARBA" id="ARBA00022527"/>
    </source>
</evidence>
<dbReference type="Pfam" id="PF00069">
    <property type="entry name" value="Pkinase"/>
    <property type="match status" value="1"/>
</dbReference>
<dbReference type="InterPro" id="IPR008271">
    <property type="entry name" value="Ser/Thr_kinase_AS"/>
</dbReference>
<organism evidence="9 10">
    <name type="scientific">Amycolatopsis rhizosphaerae</name>
    <dbReference type="NCBI Taxonomy" id="2053003"/>
    <lineage>
        <taxon>Bacteria</taxon>
        <taxon>Bacillati</taxon>
        <taxon>Actinomycetota</taxon>
        <taxon>Actinomycetes</taxon>
        <taxon>Pseudonocardiales</taxon>
        <taxon>Pseudonocardiaceae</taxon>
        <taxon>Amycolatopsis</taxon>
    </lineage>
</organism>
<evidence type="ECO:0000256" key="6">
    <source>
        <dbReference type="ARBA" id="ARBA00022840"/>
    </source>
</evidence>
<dbReference type="PROSITE" id="PS50011">
    <property type="entry name" value="PROTEIN_KINASE_DOM"/>
    <property type="match status" value="1"/>
</dbReference>
<protein>
    <recommendedName>
        <fullName evidence="1">non-specific serine/threonine protein kinase</fullName>
        <ecNumber evidence="1">2.7.11.1</ecNumber>
    </recommendedName>
</protein>
<comment type="caution">
    <text evidence="9">The sequence shown here is derived from an EMBL/GenBank/DDBJ whole genome shotgun (WGS) entry which is preliminary data.</text>
</comment>
<feature type="binding site" evidence="7">
    <location>
        <position position="45"/>
    </location>
    <ligand>
        <name>ATP</name>
        <dbReference type="ChEBI" id="CHEBI:30616"/>
    </ligand>
</feature>
<dbReference type="PANTHER" id="PTHR43289:SF6">
    <property type="entry name" value="SERINE_THREONINE-PROTEIN KINASE NEKL-3"/>
    <property type="match status" value="1"/>
</dbReference>
<sequence length="291" mass="31124">MAFVDDLRDVPELAQWLIGEEIGRGGMGVVYAATDQDTGEPCALKIITTGPDAAAHVRREIENSRQLEHPNIVRTHAGGLVRDIPYMALELCAHGNLAQRVREQGPLPADQAVSLITQVLAGLEYAHAAPVTATDAHGGRVDTVGLVHRDVKPQNILLAGAGDVAKVADFGLAKAFQLAGLSGLTRTGSSAGTPAFMPRQQVIDFKYATPAVDVWAAAASLYFALTAHTPRDFRPGKDPWLTAWRSRPVPLRQRGVPVPDRLATLLDEALADDPDLRFGTATELRAALEAI</sequence>